<comment type="caution">
    <text evidence="3">The sequence shown here is derived from an EMBL/GenBank/DDBJ whole genome shotgun (WGS) entry which is preliminary data.</text>
</comment>
<dbReference type="Pfam" id="PF00534">
    <property type="entry name" value="Glycos_transf_1"/>
    <property type="match status" value="1"/>
</dbReference>
<sequence>MPRLKRLIFNFISMDPARVGGAARLAQCLAEHVPEGADPSLRTLVATAHDTWEQHFPLKGDFETLDASGCSKWGAGWAIEQAFEVPSARRTFLVQAARPFQKAFRFPASWREGTIVHVPTQVIHPRPPKHWNLPYVMNLADIQHEHFPEFFSPQELAKRRRRFLESAHAAAAVCVADEWTRRDILAHLPISPDKVHAIPLAPTWDLGQAPSPVMASECARGLGLPERFAFYPAQTWAHKNHARLFEALAHLKSKGVILPLACCGHQNEHHAELLKRAAELGLGDQIHWLGLRTEAEVRALYVASTLVVVPTLFEGGPGIPVLEAMAFQKPLAAASICGIPEAVGDTGLLFDPLDPADMATALQKLWQDGAFAAELAARAYLRISQRTWAKTSEAYRALYEDVLDRVSGHR</sequence>
<reference evidence="3 4" key="1">
    <citation type="journal article" date="2023" name="Antonie Van Leeuwenhoek">
        <title>Mesoterricola silvestris gen. nov., sp. nov., Mesoterricola sediminis sp. nov., Geothrix oryzae sp. nov., Geothrix edaphica sp. nov., Geothrix rubra sp. nov., and Geothrix limicola sp. nov., six novel members of Acidobacteriota isolated from soils.</title>
        <authorList>
            <person name="Itoh H."/>
            <person name="Sugisawa Y."/>
            <person name="Mise K."/>
            <person name="Xu Z."/>
            <person name="Kuniyasu M."/>
            <person name="Ushijima N."/>
            <person name="Kawano K."/>
            <person name="Kobayashi E."/>
            <person name="Shiratori Y."/>
            <person name="Masuda Y."/>
            <person name="Senoo K."/>
        </authorList>
    </citation>
    <scope>NUCLEOTIDE SEQUENCE [LARGE SCALE GENOMIC DNA]</scope>
    <source>
        <strain evidence="3 4">Red804</strain>
    </source>
</reference>
<evidence type="ECO:0000259" key="2">
    <source>
        <dbReference type="Pfam" id="PF00534"/>
    </source>
</evidence>
<accession>A0ABQ5QEP0</accession>
<dbReference type="SUPFAM" id="SSF53756">
    <property type="entry name" value="UDP-Glycosyltransferase/glycogen phosphorylase"/>
    <property type="match status" value="1"/>
</dbReference>
<dbReference type="RefSeq" id="WP_285571215.1">
    <property type="nucleotide sequence ID" value="NZ_BSDE01000001.1"/>
</dbReference>
<dbReference type="InterPro" id="IPR001296">
    <property type="entry name" value="Glyco_trans_1"/>
</dbReference>
<gene>
    <name evidence="3" type="ORF">GETHLI_10110</name>
</gene>
<keyword evidence="1" id="KW-0808">Transferase</keyword>
<keyword evidence="4" id="KW-1185">Reference proteome</keyword>
<proteinExistence type="predicted"/>
<dbReference type="Proteomes" id="UP001165069">
    <property type="component" value="Unassembled WGS sequence"/>
</dbReference>
<dbReference type="Gene3D" id="3.40.50.2000">
    <property type="entry name" value="Glycogen Phosphorylase B"/>
    <property type="match status" value="2"/>
</dbReference>
<organism evidence="3 4">
    <name type="scientific">Geothrix limicola</name>
    <dbReference type="NCBI Taxonomy" id="2927978"/>
    <lineage>
        <taxon>Bacteria</taxon>
        <taxon>Pseudomonadati</taxon>
        <taxon>Acidobacteriota</taxon>
        <taxon>Holophagae</taxon>
        <taxon>Holophagales</taxon>
        <taxon>Holophagaceae</taxon>
        <taxon>Geothrix</taxon>
    </lineage>
</organism>
<evidence type="ECO:0000313" key="3">
    <source>
        <dbReference type="EMBL" id="GLH72509.1"/>
    </source>
</evidence>
<dbReference type="PANTHER" id="PTHR46401:SF2">
    <property type="entry name" value="GLYCOSYLTRANSFERASE WBBK-RELATED"/>
    <property type="match status" value="1"/>
</dbReference>
<name>A0ABQ5QEP0_9BACT</name>
<dbReference type="EMBL" id="BSDE01000001">
    <property type="protein sequence ID" value="GLH72509.1"/>
    <property type="molecule type" value="Genomic_DNA"/>
</dbReference>
<evidence type="ECO:0000313" key="4">
    <source>
        <dbReference type="Proteomes" id="UP001165069"/>
    </source>
</evidence>
<evidence type="ECO:0000256" key="1">
    <source>
        <dbReference type="ARBA" id="ARBA00022679"/>
    </source>
</evidence>
<feature type="domain" description="Glycosyl transferase family 1" evidence="2">
    <location>
        <begin position="226"/>
        <end position="380"/>
    </location>
</feature>
<dbReference type="CDD" id="cd03809">
    <property type="entry name" value="GT4_MtfB-like"/>
    <property type="match status" value="1"/>
</dbReference>
<protein>
    <recommendedName>
        <fullName evidence="2">Glycosyl transferase family 1 domain-containing protein</fullName>
    </recommendedName>
</protein>
<dbReference type="PANTHER" id="PTHR46401">
    <property type="entry name" value="GLYCOSYLTRANSFERASE WBBK-RELATED"/>
    <property type="match status" value="1"/>
</dbReference>